<dbReference type="SUPFAM" id="SSF53041">
    <property type="entry name" value="Resolvase-like"/>
    <property type="match status" value="1"/>
</dbReference>
<reference evidence="8" key="1">
    <citation type="journal article" date="2019" name="Int. J. Syst. Evol. Microbiol.">
        <title>The Global Catalogue of Microorganisms (GCM) 10K type strain sequencing project: providing services to taxonomists for standard genome sequencing and annotation.</title>
        <authorList>
            <consortium name="The Broad Institute Genomics Platform"/>
            <consortium name="The Broad Institute Genome Sequencing Center for Infectious Disease"/>
            <person name="Wu L."/>
            <person name="Ma J."/>
        </authorList>
    </citation>
    <scope>NUCLEOTIDE SEQUENCE [LARGE SCALE GENOMIC DNA]</scope>
    <source>
        <strain evidence="8">CGMCC 4.7177</strain>
    </source>
</reference>
<sequence>MENRKFGYVRVSSKDQNESRQMDAMKSIGIGNRDIFLDKQSGKNFHREQYQLMKRIIRKGDILYIHSLDRFGRSKDDILNEWQELTKEIGADIVVLDMPLLDTTKYKDSIGNFISDLILQVLSWLAEDERDRIRTRQREGIDSALVNGVKFGRPSIEITDEFIQAYDKWQSGEITAVKAMEEADMKKTSFYKMVKTYKSL</sequence>
<comment type="similarity">
    <text evidence="1">Belongs to the site-specific recombinase resolvase family.</text>
</comment>
<keyword evidence="2" id="KW-0229">DNA integration</keyword>
<comment type="caution">
    <text evidence="7">The sequence shown here is derived from an EMBL/GenBank/DDBJ whole genome shotgun (WGS) entry which is preliminary data.</text>
</comment>
<dbReference type="RefSeq" id="WP_381535045.1">
    <property type="nucleotide sequence ID" value="NZ_JBHUGI010000001.1"/>
</dbReference>
<name>A0ABW4SAR5_9BACL</name>
<keyword evidence="3" id="KW-0238">DNA-binding</keyword>
<dbReference type="PROSITE" id="PS51736">
    <property type="entry name" value="RECOMBINASES_3"/>
    <property type="match status" value="1"/>
</dbReference>
<dbReference type="SMART" id="SM00857">
    <property type="entry name" value="Resolvase"/>
    <property type="match status" value="1"/>
</dbReference>
<dbReference type="PANTHER" id="PTHR30461">
    <property type="entry name" value="DNA-INVERTASE FROM LAMBDOID PROPHAGE"/>
    <property type="match status" value="1"/>
</dbReference>
<dbReference type="Pfam" id="PF00239">
    <property type="entry name" value="Resolvase"/>
    <property type="match status" value="1"/>
</dbReference>
<feature type="active site" description="O-(5'-phospho-DNA)-serine intermediate" evidence="5">
    <location>
        <position position="12"/>
    </location>
</feature>
<feature type="domain" description="Resolvase/invertase-type recombinase catalytic" evidence="6">
    <location>
        <begin position="4"/>
        <end position="148"/>
    </location>
</feature>
<gene>
    <name evidence="7" type="ORF">ACFSFY_00040</name>
</gene>
<dbReference type="Proteomes" id="UP001597218">
    <property type="component" value="Unassembled WGS sequence"/>
</dbReference>
<dbReference type="EMBL" id="JBHUGI010000001">
    <property type="protein sequence ID" value="MFD1926461.1"/>
    <property type="molecule type" value="Genomic_DNA"/>
</dbReference>
<dbReference type="InterPro" id="IPR006118">
    <property type="entry name" value="Recombinase_CS"/>
</dbReference>
<keyword evidence="4" id="KW-0233">DNA recombination</keyword>
<organism evidence="7 8">
    <name type="scientific">Sporosarcina siberiensis</name>
    <dbReference type="NCBI Taxonomy" id="1365606"/>
    <lineage>
        <taxon>Bacteria</taxon>
        <taxon>Bacillati</taxon>
        <taxon>Bacillota</taxon>
        <taxon>Bacilli</taxon>
        <taxon>Bacillales</taxon>
        <taxon>Caryophanaceae</taxon>
        <taxon>Sporosarcina</taxon>
    </lineage>
</organism>
<protein>
    <submittedName>
        <fullName evidence="7">Recombinase family protein</fullName>
    </submittedName>
</protein>
<evidence type="ECO:0000313" key="7">
    <source>
        <dbReference type="EMBL" id="MFD1926461.1"/>
    </source>
</evidence>
<dbReference type="InterPro" id="IPR036162">
    <property type="entry name" value="Resolvase-like_N_sf"/>
</dbReference>
<dbReference type="PANTHER" id="PTHR30461:SF26">
    <property type="entry name" value="RESOLVASE HOMOLOG YNEB"/>
    <property type="match status" value="1"/>
</dbReference>
<dbReference type="PROSITE" id="PS00397">
    <property type="entry name" value="RECOMBINASES_1"/>
    <property type="match status" value="1"/>
</dbReference>
<evidence type="ECO:0000259" key="6">
    <source>
        <dbReference type="PROSITE" id="PS51736"/>
    </source>
</evidence>
<evidence type="ECO:0000313" key="8">
    <source>
        <dbReference type="Proteomes" id="UP001597218"/>
    </source>
</evidence>
<dbReference type="CDD" id="cd03768">
    <property type="entry name" value="SR_ResInv"/>
    <property type="match status" value="1"/>
</dbReference>
<dbReference type="InterPro" id="IPR050639">
    <property type="entry name" value="SSR_resolvase"/>
</dbReference>
<keyword evidence="8" id="KW-1185">Reference proteome</keyword>
<proteinExistence type="inferred from homology"/>
<evidence type="ECO:0000256" key="5">
    <source>
        <dbReference type="PROSITE-ProRule" id="PRU10137"/>
    </source>
</evidence>
<dbReference type="InterPro" id="IPR006119">
    <property type="entry name" value="Resolv_N"/>
</dbReference>
<accession>A0ABW4SAR5</accession>
<evidence type="ECO:0000256" key="4">
    <source>
        <dbReference type="ARBA" id="ARBA00023172"/>
    </source>
</evidence>
<evidence type="ECO:0000256" key="1">
    <source>
        <dbReference type="ARBA" id="ARBA00009913"/>
    </source>
</evidence>
<evidence type="ECO:0000256" key="2">
    <source>
        <dbReference type="ARBA" id="ARBA00022908"/>
    </source>
</evidence>
<evidence type="ECO:0000256" key="3">
    <source>
        <dbReference type="ARBA" id="ARBA00023125"/>
    </source>
</evidence>
<dbReference type="Gene3D" id="3.40.50.1390">
    <property type="entry name" value="Resolvase, N-terminal catalytic domain"/>
    <property type="match status" value="1"/>
</dbReference>